<comment type="caution">
    <text evidence="1">The sequence shown here is derived from an EMBL/GenBank/DDBJ whole genome shotgun (WGS) entry which is preliminary data.</text>
</comment>
<dbReference type="RefSeq" id="WP_010897941.1">
    <property type="nucleotide sequence ID" value="NZ_CP040441.1"/>
</dbReference>
<dbReference type="OMA" id="HYEIHAD"/>
<protein>
    <submittedName>
        <fullName evidence="1">Uncharacterized protein</fullName>
    </submittedName>
</protein>
<accession>A0A4Y7WX46</accession>
<dbReference type="GeneID" id="87597390"/>
<organism evidence="1">
    <name type="scientific">Halalkalibacterium halodurans</name>
    <name type="common">Bacillus halodurans</name>
    <dbReference type="NCBI Taxonomy" id="86665"/>
    <lineage>
        <taxon>Bacteria</taxon>
        <taxon>Bacillati</taxon>
        <taxon>Bacillota</taxon>
        <taxon>Bacilli</taxon>
        <taxon>Bacillales</taxon>
        <taxon>Bacillaceae</taxon>
        <taxon>Halalkalibacterium (ex Joshi et al. 2022)</taxon>
    </lineage>
</organism>
<dbReference type="EMBL" id="LILD01000001">
    <property type="protein sequence ID" value="KOO39246.1"/>
    <property type="molecule type" value="Genomic_DNA"/>
</dbReference>
<dbReference type="AlphaFoldDB" id="A0A0M0KK31"/>
<reference evidence="1" key="1">
    <citation type="submission" date="2015-08" db="EMBL/GenBank/DDBJ databases">
        <title>Complete DNA Sequence of Pseudomonas syringae pv. actinidiae, the Causal Agent of Kiwifruit Canker Disease.</title>
        <authorList>
            <person name="Rikkerink E.H.A."/>
            <person name="Fineran P.C."/>
        </authorList>
    </citation>
    <scope>NUCLEOTIDE SEQUENCE</scope>
    <source>
        <strain evidence="1">DSM 13666</strain>
    </source>
</reference>
<name>A0A0M0KK31_ALKHA</name>
<gene>
    <name evidence="1" type="ORF">AMD02_10645</name>
</gene>
<accession>A0A0M0KK31</accession>
<evidence type="ECO:0000313" key="1">
    <source>
        <dbReference type="EMBL" id="KOO39246.1"/>
    </source>
</evidence>
<dbReference type="PATRIC" id="fig|136160.3.peg.2525"/>
<sequence length="99" mass="11351">MFNNDTGGGRFFIPFLPIDNTEDVKQAHDSYDFYVGEEYLGKCELMTASEEADDVLSFLEKQGLRVEGKLDGDHFIVQPIHAKENEKVKRAVEVFLHNR</sequence>
<proteinExistence type="predicted"/>